<dbReference type="Proteomes" id="UP000466681">
    <property type="component" value="Chromosome"/>
</dbReference>
<organism evidence="2 3">
    <name type="scientific">Mycolicibacterium moriokaense</name>
    <dbReference type="NCBI Taxonomy" id="39691"/>
    <lineage>
        <taxon>Bacteria</taxon>
        <taxon>Bacillati</taxon>
        <taxon>Actinomycetota</taxon>
        <taxon>Actinomycetes</taxon>
        <taxon>Mycobacteriales</taxon>
        <taxon>Mycobacteriaceae</taxon>
        <taxon>Mycolicibacterium</taxon>
    </lineage>
</organism>
<dbReference type="Pfam" id="PF20091">
    <property type="entry name" value="Abhydrolase_10"/>
    <property type="match status" value="1"/>
</dbReference>
<keyword evidence="3" id="KW-1185">Reference proteome</keyword>
<feature type="domain" description="Alpha/beta hydrolase" evidence="1">
    <location>
        <begin position="15"/>
        <end position="435"/>
    </location>
</feature>
<reference evidence="2 3" key="1">
    <citation type="journal article" date="2019" name="Emerg. Microbes Infect.">
        <title>Comprehensive subspecies identification of 175 nontuberculous mycobacteria species based on 7547 genomic profiles.</title>
        <authorList>
            <person name="Matsumoto Y."/>
            <person name="Kinjo T."/>
            <person name="Motooka D."/>
            <person name="Nabeya D."/>
            <person name="Jung N."/>
            <person name="Uechi K."/>
            <person name="Horii T."/>
            <person name="Iida T."/>
            <person name="Fujita J."/>
            <person name="Nakamura S."/>
        </authorList>
    </citation>
    <scope>NUCLEOTIDE SEQUENCE [LARGE SCALE GENOMIC DNA]</scope>
    <source>
        <strain evidence="2 3">JCM 6375</strain>
    </source>
</reference>
<accession>A0AAD1HHW1</accession>
<evidence type="ECO:0000259" key="1">
    <source>
        <dbReference type="Pfam" id="PF20091"/>
    </source>
</evidence>
<dbReference type="InterPro" id="IPR045394">
    <property type="entry name" value="Abhydrolase_dom"/>
</dbReference>
<name>A0AAD1HHW1_9MYCO</name>
<dbReference type="KEGG" id="mmor:MMOR_60410"/>
<proteinExistence type="predicted"/>
<protein>
    <recommendedName>
        <fullName evidence="1">Alpha/beta hydrolase domain-containing protein</fullName>
    </recommendedName>
</protein>
<dbReference type="EMBL" id="AP022560">
    <property type="protein sequence ID" value="BBX05105.1"/>
    <property type="molecule type" value="Genomic_DNA"/>
</dbReference>
<sequence>MITPVSGTPNLLLGAYDPATLGYGAEEFFVSGSAESYASDDTADYTTRIVVLQPLDRTAFNGTVIVEWLNVSGGLDAPAVWSMAHREIARSGYAYVGVSAQQVGIEGGTSLVGMDMSLKTQNPERYSQLHHPGDEYSYDIYTQVGRLIRGGAIDGLGPETVLAVGESQSAVFLTTYINVVDPEAATYDGFLVHSRFGNTAPLDGVNVFEEHESTMAPVPFRSDPRVPVLAFITETDLLGGFRVGYHAVRQPDSDLLRTWELAGAAHADNYTIIGSFMDSGSAPLADLAATYAPTNELMGEKLSYHINFGPQHHYVLQAAVAHLNNWVRTGKPAPAAAPITLTGSDPVSPELDDNGLAKGGVRTPWVDVPTARLSGLAPNESLMSFIFGSGEVFDADTLARLYPGGKADYLERFAVALDQTIEAGFILAADRAEILELAAATFPGG</sequence>
<dbReference type="RefSeq" id="WP_083152788.1">
    <property type="nucleotide sequence ID" value="NZ_AP022560.1"/>
</dbReference>
<dbReference type="AlphaFoldDB" id="A0AAD1HHW1"/>
<evidence type="ECO:0000313" key="3">
    <source>
        <dbReference type="Proteomes" id="UP000466681"/>
    </source>
</evidence>
<gene>
    <name evidence="2" type="ORF">MMOR_60410</name>
</gene>
<evidence type="ECO:0000313" key="2">
    <source>
        <dbReference type="EMBL" id="BBX05105.1"/>
    </source>
</evidence>